<reference evidence="1 2" key="1">
    <citation type="submission" date="2017-10" db="EMBL/GenBank/DDBJ databases">
        <title>Bifidobacterium genomics.</title>
        <authorList>
            <person name="Lugli G.A."/>
            <person name="Milani C."/>
            <person name="Mancabelli L."/>
        </authorList>
    </citation>
    <scope>NUCLEOTIDE SEQUENCE [LARGE SCALE GENOMIC DNA]</scope>
    <source>
        <strain evidence="1 2">1460B</strain>
    </source>
</reference>
<dbReference type="Proteomes" id="UP000233731">
    <property type="component" value="Unassembled WGS sequence"/>
</dbReference>
<evidence type="ECO:0000313" key="2">
    <source>
        <dbReference type="Proteomes" id="UP000233731"/>
    </source>
</evidence>
<sequence>MTFASAVEVGKMINLEIYSFQAFLIADNHVFE</sequence>
<dbReference type="EMBL" id="PCHJ01000015">
    <property type="protein sequence ID" value="PKV09658.1"/>
    <property type="molecule type" value="Genomic_DNA"/>
</dbReference>
<gene>
    <name evidence="1" type="ORF">CQR44_1193</name>
</gene>
<proteinExistence type="predicted"/>
<organism evidence="1 2">
    <name type="scientific">Bifidobacterium asteroides</name>
    <dbReference type="NCBI Taxonomy" id="1684"/>
    <lineage>
        <taxon>Bacteria</taxon>
        <taxon>Bacillati</taxon>
        <taxon>Actinomycetota</taxon>
        <taxon>Actinomycetes</taxon>
        <taxon>Bifidobacteriales</taxon>
        <taxon>Bifidobacteriaceae</taxon>
        <taxon>Bifidobacterium</taxon>
    </lineage>
</organism>
<protein>
    <submittedName>
        <fullName evidence="1">Uncharacterized protein</fullName>
    </submittedName>
</protein>
<evidence type="ECO:0000313" key="1">
    <source>
        <dbReference type="EMBL" id="PKV09658.1"/>
    </source>
</evidence>
<name>A0A2N3RAY2_9BIFI</name>
<accession>A0A2N3RAY2</accession>
<dbReference type="AlphaFoldDB" id="A0A2N3RAY2"/>
<comment type="caution">
    <text evidence="1">The sequence shown here is derived from an EMBL/GenBank/DDBJ whole genome shotgun (WGS) entry which is preliminary data.</text>
</comment>